<reference evidence="2 4" key="1">
    <citation type="submission" date="2017-11" db="EMBL/GenBank/DDBJ databases">
        <title>De novo assembly and phasing of dikaryotic genomes from two isolates of Puccinia coronata f. sp. avenae, the causal agent of oat crown rust.</title>
        <authorList>
            <person name="Miller M.E."/>
            <person name="Zhang Y."/>
            <person name="Omidvar V."/>
            <person name="Sperschneider J."/>
            <person name="Schwessinger B."/>
            <person name="Raley C."/>
            <person name="Palmer J.M."/>
            <person name="Garnica D."/>
            <person name="Upadhyaya N."/>
            <person name="Rathjen J."/>
            <person name="Taylor J.M."/>
            <person name="Park R.F."/>
            <person name="Dodds P.N."/>
            <person name="Hirsch C.D."/>
            <person name="Kianian S.F."/>
            <person name="Figueroa M."/>
        </authorList>
    </citation>
    <scope>NUCLEOTIDE SEQUENCE [LARGE SCALE GENOMIC DNA]</scope>
    <source>
        <strain evidence="2">12SD80</strain>
    </source>
</reference>
<evidence type="ECO:0000313" key="2">
    <source>
        <dbReference type="EMBL" id="PLW14733.1"/>
    </source>
</evidence>
<protein>
    <submittedName>
        <fullName evidence="2">Uncharacterized protein</fullName>
    </submittedName>
</protein>
<feature type="compositionally biased region" description="Basic and acidic residues" evidence="1">
    <location>
        <begin position="103"/>
        <end position="125"/>
    </location>
</feature>
<evidence type="ECO:0000256" key="1">
    <source>
        <dbReference type="SAM" id="MobiDB-lite"/>
    </source>
</evidence>
<feature type="region of interest" description="Disordered" evidence="1">
    <location>
        <begin position="1"/>
        <end position="20"/>
    </location>
</feature>
<gene>
    <name evidence="3" type="ORF">PCASD_07084</name>
    <name evidence="2" type="ORF">PCASD_18770</name>
</gene>
<organism evidence="2 4">
    <name type="scientific">Puccinia coronata f. sp. avenae</name>
    <dbReference type="NCBI Taxonomy" id="200324"/>
    <lineage>
        <taxon>Eukaryota</taxon>
        <taxon>Fungi</taxon>
        <taxon>Dikarya</taxon>
        <taxon>Basidiomycota</taxon>
        <taxon>Pucciniomycotina</taxon>
        <taxon>Pucciniomycetes</taxon>
        <taxon>Pucciniales</taxon>
        <taxon>Pucciniaceae</taxon>
        <taxon>Puccinia</taxon>
    </lineage>
</organism>
<proteinExistence type="predicted"/>
<evidence type="ECO:0000313" key="3">
    <source>
        <dbReference type="EMBL" id="PLW45657.1"/>
    </source>
</evidence>
<dbReference type="Proteomes" id="UP000235392">
    <property type="component" value="Unassembled WGS sequence"/>
</dbReference>
<evidence type="ECO:0000313" key="4">
    <source>
        <dbReference type="Proteomes" id="UP000235392"/>
    </source>
</evidence>
<dbReference type="EMBL" id="PGCI01000046">
    <property type="protein sequence ID" value="PLW45657.1"/>
    <property type="molecule type" value="Genomic_DNA"/>
</dbReference>
<dbReference type="AlphaFoldDB" id="A0A2N5SND6"/>
<feature type="region of interest" description="Disordered" evidence="1">
    <location>
        <begin position="103"/>
        <end position="143"/>
    </location>
</feature>
<dbReference type="EMBL" id="PGCI01000815">
    <property type="protein sequence ID" value="PLW14733.1"/>
    <property type="molecule type" value="Genomic_DNA"/>
</dbReference>
<accession>A0A2N5SND6</accession>
<feature type="region of interest" description="Disordered" evidence="1">
    <location>
        <begin position="246"/>
        <end position="277"/>
    </location>
</feature>
<sequence length="277" mass="30788">MSSGLIFPTALSSRTDKNSEENINCCDPLGPVNNKHSLPSHLDKGTIIVRRPFKYLKHQGPRPVGANLASTFRYHNANGSEDSDCTEKLPLLSSNFVHTTASHERFPAPDLKAEKKPQSDTERPVCEVQRNETPQKGPPASRLLSSRKLNLTALNISACQKRKSSEVEVVRDELSNPPLIYNDENLTMSPATARLSAWFYQNRTSCFSDWSNSAPASGRCSGTICEASTQLNYLPKSSREIARKHRISSDPRLPMSVKREPRSCNNTRSRSDFGLTS</sequence>
<name>A0A2N5SND6_9BASI</name>
<feature type="compositionally biased region" description="Polar residues" evidence="1">
    <location>
        <begin position="263"/>
        <end position="277"/>
    </location>
</feature>
<comment type="caution">
    <text evidence="2">The sequence shown here is derived from an EMBL/GenBank/DDBJ whole genome shotgun (WGS) entry which is preliminary data.</text>
</comment>